<dbReference type="InterPro" id="IPR001901">
    <property type="entry name" value="Translocase_SecE/Sec61-g"/>
</dbReference>
<keyword evidence="3 9" id="KW-1003">Cell membrane</keyword>
<evidence type="ECO:0000256" key="8">
    <source>
        <dbReference type="ARBA" id="ARBA00023136"/>
    </source>
</evidence>
<dbReference type="InterPro" id="IPR038379">
    <property type="entry name" value="SecE_sf"/>
</dbReference>
<keyword evidence="7 9" id="KW-0811">Translocation</keyword>
<dbReference type="InterPro" id="IPR005807">
    <property type="entry name" value="SecE_bac"/>
</dbReference>
<dbReference type="AlphaFoldDB" id="A0A1F6AHH4"/>
<dbReference type="PANTHER" id="PTHR33910">
    <property type="entry name" value="PROTEIN TRANSLOCASE SUBUNIT SECE"/>
    <property type="match status" value="1"/>
</dbReference>
<dbReference type="GO" id="GO:0009306">
    <property type="term" value="P:protein secretion"/>
    <property type="evidence" value="ECO:0007669"/>
    <property type="project" value="UniProtKB-UniRule"/>
</dbReference>
<evidence type="ECO:0000256" key="9">
    <source>
        <dbReference type="HAMAP-Rule" id="MF_00422"/>
    </source>
</evidence>
<comment type="subcellular location">
    <subcellularLocation>
        <location evidence="9">Cell membrane</location>
        <topology evidence="9">Single-pass membrane protein</topology>
    </subcellularLocation>
    <subcellularLocation>
        <location evidence="1">Membrane</location>
    </subcellularLocation>
</comment>
<evidence type="ECO:0000313" key="10">
    <source>
        <dbReference type="EMBL" id="OGG23853.1"/>
    </source>
</evidence>
<evidence type="ECO:0000256" key="4">
    <source>
        <dbReference type="ARBA" id="ARBA00022692"/>
    </source>
</evidence>
<evidence type="ECO:0000256" key="5">
    <source>
        <dbReference type="ARBA" id="ARBA00022927"/>
    </source>
</evidence>
<evidence type="ECO:0000313" key="11">
    <source>
        <dbReference type="Proteomes" id="UP000178759"/>
    </source>
</evidence>
<dbReference type="GO" id="GO:0008320">
    <property type="term" value="F:protein transmembrane transporter activity"/>
    <property type="evidence" value="ECO:0007669"/>
    <property type="project" value="UniProtKB-UniRule"/>
</dbReference>
<dbReference type="GO" id="GO:0006605">
    <property type="term" value="P:protein targeting"/>
    <property type="evidence" value="ECO:0007669"/>
    <property type="project" value="UniProtKB-UniRule"/>
</dbReference>
<dbReference type="Gene3D" id="1.20.5.1030">
    <property type="entry name" value="Preprotein translocase secy subunit"/>
    <property type="match status" value="1"/>
</dbReference>
<dbReference type="EMBL" id="MFJV01000001">
    <property type="protein sequence ID" value="OGG23853.1"/>
    <property type="molecule type" value="Genomic_DNA"/>
</dbReference>
<evidence type="ECO:0000256" key="2">
    <source>
        <dbReference type="ARBA" id="ARBA00022448"/>
    </source>
</evidence>
<evidence type="ECO:0000256" key="6">
    <source>
        <dbReference type="ARBA" id="ARBA00022989"/>
    </source>
</evidence>
<proteinExistence type="inferred from homology"/>
<keyword evidence="2 9" id="KW-0813">Transport</keyword>
<evidence type="ECO:0000256" key="1">
    <source>
        <dbReference type="ARBA" id="ARBA00004370"/>
    </source>
</evidence>
<dbReference type="PROSITE" id="PS01067">
    <property type="entry name" value="SECE_SEC61G"/>
    <property type="match status" value="1"/>
</dbReference>
<keyword evidence="8 9" id="KW-0472">Membrane</keyword>
<dbReference type="GO" id="GO:0043952">
    <property type="term" value="P:protein transport by the Sec complex"/>
    <property type="evidence" value="ECO:0007669"/>
    <property type="project" value="UniProtKB-UniRule"/>
</dbReference>
<sequence>MDKPYTPSIPKIAPAKFVSEVISELKKVTWPTRAETIKLTVVVIAISLIVGAFIGGLDVLLVKITSVLFNQ</sequence>
<evidence type="ECO:0000256" key="3">
    <source>
        <dbReference type="ARBA" id="ARBA00022475"/>
    </source>
</evidence>
<dbReference type="GO" id="GO:0005886">
    <property type="term" value="C:plasma membrane"/>
    <property type="evidence" value="ECO:0007669"/>
    <property type="project" value="UniProtKB-SubCell"/>
</dbReference>
<gene>
    <name evidence="9" type="primary">secE</name>
    <name evidence="10" type="ORF">A3A79_01455</name>
</gene>
<evidence type="ECO:0000256" key="7">
    <source>
        <dbReference type="ARBA" id="ARBA00023010"/>
    </source>
</evidence>
<feature type="transmembrane region" description="Helical" evidence="9">
    <location>
        <begin position="39"/>
        <end position="62"/>
    </location>
</feature>
<dbReference type="STRING" id="1798392.A3A79_01455"/>
<organism evidence="10 11">
    <name type="scientific">Candidatus Gottesmanbacteria bacterium RIFCSPLOWO2_01_FULL_43_11b</name>
    <dbReference type="NCBI Taxonomy" id="1798392"/>
    <lineage>
        <taxon>Bacteria</taxon>
        <taxon>Candidatus Gottesmaniibacteriota</taxon>
    </lineage>
</organism>
<dbReference type="PANTHER" id="PTHR33910:SF1">
    <property type="entry name" value="PROTEIN TRANSLOCASE SUBUNIT SECE"/>
    <property type="match status" value="1"/>
</dbReference>
<name>A0A1F6AHH4_9BACT</name>
<keyword evidence="6 9" id="KW-1133">Transmembrane helix</keyword>
<dbReference type="Proteomes" id="UP000178759">
    <property type="component" value="Unassembled WGS sequence"/>
</dbReference>
<comment type="subunit">
    <text evidence="9">Component of the Sec protein translocase complex. Heterotrimer consisting of SecY, SecE and SecG subunits. The heterotrimers can form oligomers, although 1 heterotrimer is thought to be able to translocate proteins. Interacts with the ribosome. Interacts with SecDF, and other proteins may be involved. Interacts with SecA.</text>
</comment>
<keyword evidence="5 9" id="KW-0653">Protein transport</keyword>
<keyword evidence="4 9" id="KW-0812">Transmembrane</keyword>
<comment type="function">
    <text evidence="9">Essential subunit of the Sec protein translocation channel SecYEG. Clamps together the 2 halves of SecY. May contact the channel plug during translocation.</text>
</comment>
<accession>A0A1F6AHH4</accession>
<dbReference type="Pfam" id="PF00584">
    <property type="entry name" value="SecE"/>
    <property type="match status" value="1"/>
</dbReference>
<dbReference type="PRINTS" id="PR01650">
    <property type="entry name" value="SECETRNLCASE"/>
</dbReference>
<protein>
    <recommendedName>
        <fullName evidence="9">Protein translocase subunit SecE</fullName>
    </recommendedName>
</protein>
<reference evidence="10 11" key="1">
    <citation type="journal article" date="2016" name="Nat. Commun.">
        <title>Thousands of microbial genomes shed light on interconnected biogeochemical processes in an aquifer system.</title>
        <authorList>
            <person name="Anantharaman K."/>
            <person name="Brown C.T."/>
            <person name="Hug L.A."/>
            <person name="Sharon I."/>
            <person name="Castelle C.J."/>
            <person name="Probst A.J."/>
            <person name="Thomas B.C."/>
            <person name="Singh A."/>
            <person name="Wilkins M.J."/>
            <person name="Karaoz U."/>
            <person name="Brodie E.L."/>
            <person name="Williams K.H."/>
            <person name="Hubbard S.S."/>
            <person name="Banfield J.F."/>
        </authorList>
    </citation>
    <scope>NUCLEOTIDE SEQUENCE [LARGE SCALE GENOMIC DNA]</scope>
</reference>
<dbReference type="GO" id="GO:0065002">
    <property type="term" value="P:intracellular protein transmembrane transport"/>
    <property type="evidence" value="ECO:0007669"/>
    <property type="project" value="UniProtKB-UniRule"/>
</dbReference>
<dbReference type="HAMAP" id="MF_00422">
    <property type="entry name" value="SecE"/>
    <property type="match status" value="1"/>
</dbReference>
<comment type="similarity">
    <text evidence="9">Belongs to the SecE/SEC61-gamma family.</text>
</comment>
<dbReference type="NCBIfam" id="TIGR00964">
    <property type="entry name" value="secE_bact"/>
    <property type="match status" value="1"/>
</dbReference>
<comment type="caution">
    <text evidence="10">The sequence shown here is derived from an EMBL/GenBank/DDBJ whole genome shotgun (WGS) entry which is preliminary data.</text>
</comment>